<dbReference type="GO" id="GO:0019288">
    <property type="term" value="P:isopentenyl diphosphate biosynthetic process, methylerythritol 4-phosphate pathway"/>
    <property type="evidence" value="ECO:0007669"/>
    <property type="project" value="UniProtKB-UniPathway"/>
</dbReference>
<evidence type="ECO:0000313" key="9">
    <source>
        <dbReference type="EMBL" id="OLU37904.1"/>
    </source>
</evidence>
<comment type="pathway">
    <text evidence="2">Isoprenoid biosynthesis; isopentenyl diphosphate biosynthesis via DXP pathway; isopentenyl diphosphate from 1-deoxy-D-xylulose 5-phosphate: step 2/6.</text>
</comment>
<keyword evidence="10" id="KW-1185">Reference proteome</keyword>
<dbReference type="Proteomes" id="UP000186341">
    <property type="component" value="Unassembled WGS sequence"/>
</dbReference>
<evidence type="ECO:0000256" key="6">
    <source>
        <dbReference type="ARBA" id="ARBA00022679"/>
    </source>
</evidence>
<keyword evidence="7 9" id="KW-0548">Nucleotidyltransferase</keyword>
<evidence type="ECO:0000256" key="2">
    <source>
        <dbReference type="ARBA" id="ARBA00004787"/>
    </source>
</evidence>
<comment type="caution">
    <text evidence="9">The sequence shown here is derived from an EMBL/GenBank/DDBJ whole genome shotgun (WGS) entry which is preliminary data.</text>
</comment>
<dbReference type="CDD" id="cd02516">
    <property type="entry name" value="CDP-ME_synthetase"/>
    <property type="match status" value="1"/>
</dbReference>
<reference evidence="9 10" key="1">
    <citation type="submission" date="2016-11" db="EMBL/GenBank/DDBJ databases">
        <title>Description of two novel members of the family Erysipelotrichaceae: Ileibacterium lipovorans gen. nov., sp. nov. and Dubosiella newyorkensis, gen. nov., sp. nov.</title>
        <authorList>
            <person name="Cox L.M."/>
            <person name="Sohn J."/>
            <person name="Tyrrell K.L."/>
            <person name="Citron D.M."/>
            <person name="Lawson P.A."/>
            <person name="Patel N.B."/>
            <person name="Iizumi T."/>
            <person name="Perez-Perez G.I."/>
            <person name="Goldstein E.J."/>
            <person name="Blaser M.J."/>
        </authorList>
    </citation>
    <scope>NUCLEOTIDE SEQUENCE [LARGE SCALE GENOMIC DNA]</scope>
    <source>
        <strain evidence="9 10">NYU-BL-A3</strain>
    </source>
</reference>
<dbReference type="InterPro" id="IPR050088">
    <property type="entry name" value="IspD/TarI_cytidylyltransf_bact"/>
</dbReference>
<dbReference type="PROSITE" id="PS01295">
    <property type="entry name" value="ISPD"/>
    <property type="match status" value="1"/>
</dbReference>
<dbReference type="InterPro" id="IPR034683">
    <property type="entry name" value="IspD/TarI"/>
</dbReference>
<dbReference type="PANTHER" id="PTHR32125">
    <property type="entry name" value="2-C-METHYL-D-ERYTHRITOL 4-PHOSPHATE CYTIDYLYLTRANSFERASE, CHLOROPLASTIC"/>
    <property type="match status" value="1"/>
</dbReference>
<dbReference type="GO" id="GO:0050518">
    <property type="term" value="F:2-C-methyl-D-erythritol 4-phosphate cytidylyltransferase activity"/>
    <property type="evidence" value="ECO:0007669"/>
    <property type="project" value="UniProtKB-EC"/>
</dbReference>
<name>A0A1U7NEF2_9FIRM</name>
<evidence type="ECO:0000256" key="4">
    <source>
        <dbReference type="ARBA" id="ARBA00012526"/>
    </source>
</evidence>
<dbReference type="Gene3D" id="3.90.550.10">
    <property type="entry name" value="Spore Coat Polysaccharide Biosynthesis Protein SpsA, Chain A"/>
    <property type="match status" value="1"/>
</dbReference>
<evidence type="ECO:0000256" key="7">
    <source>
        <dbReference type="ARBA" id="ARBA00022695"/>
    </source>
</evidence>
<evidence type="ECO:0000256" key="5">
    <source>
        <dbReference type="ARBA" id="ARBA00019056"/>
    </source>
</evidence>
<evidence type="ECO:0000256" key="1">
    <source>
        <dbReference type="ARBA" id="ARBA00001282"/>
    </source>
</evidence>
<dbReference type="Pfam" id="PF01128">
    <property type="entry name" value="IspD"/>
    <property type="match status" value="1"/>
</dbReference>
<organism evidence="9 10">
    <name type="scientific">Ileibacterium valens</name>
    <dbReference type="NCBI Taxonomy" id="1862668"/>
    <lineage>
        <taxon>Bacteria</taxon>
        <taxon>Bacillati</taxon>
        <taxon>Bacillota</taxon>
        <taxon>Erysipelotrichia</taxon>
        <taxon>Erysipelotrichales</taxon>
        <taxon>Erysipelotrichaceae</taxon>
        <taxon>Ileibacterium</taxon>
    </lineage>
</organism>
<dbReference type="FunFam" id="3.90.550.10:FF:000003">
    <property type="entry name" value="2-C-methyl-D-erythritol 4-phosphate cytidylyltransferase"/>
    <property type="match status" value="1"/>
</dbReference>
<dbReference type="EMBL" id="MPJW01000186">
    <property type="protein sequence ID" value="OLU37904.1"/>
    <property type="molecule type" value="Genomic_DNA"/>
</dbReference>
<dbReference type="NCBIfam" id="TIGR00453">
    <property type="entry name" value="ispD"/>
    <property type="match status" value="1"/>
</dbReference>
<dbReference type="UniPathway" id="UPA00056">
    <property type="reaction ID" value="UER00093"/>
</dbReference>
<dbReference type="InterPro" id="IPR001228">
    <property type="entry name" value="IspD"/>
</dbReference>
<comment type="similarity">
    <text evidence="3">Belongs to the IspD/TarI cytidylyltransferase family. IspD subfamily.</text>
</comment>
<sequence>MPAYSAIILAAGKGSRTHLDYNKVFYHLDSNHTVLDRSLELFESDPDCKQIIGVCASYEKDYVEKNYSKYSKLSWTVGGNTRQESVFNGLQKVKMPVVMIHDGARPFLKRESLEALKHMMNFEKAALLMTPAIDTIKIVDESGYVVMTPAREQIYHAQTPQAFMTDLILQAHLEAQKTGIEGTDDAQLVERFTHVPVACVIGDPSNTKITNPDDLDHLVQD</sequence>
<evidence type="ECO:0000256" key="3">
    <source>
        <dbReference type="ARBA" id="ARBA00009789"/>
    </source>
</evidence>
<protein>
    <recommendedName>
        <fullName evidence="5">2-C-methyl-D-erythritol 4-phosphate cytidylyltransferase</fullName>
        <ecNumber evidence="4">2.7.7.60</ecNumber>
    </recommendedName>
</protein>
<dbReference type="OrthoDB" id="9806837at2"/>
<evidence type="ECO:0000313" key="10">
    <source>
        <dbReference type="Proteomes" id="UP000186341"/>
    </source>
</evidence>
<keyword evidence="8" id="KW-0414">Isoprene biosynthesis</keyword>
<dbReference type="AlphaFoldDB" id="A0A1U7NEF2"/>
<keyword evidence="6 9" id="KW-0808">Transferase</keyword>
<dbReference type="SUPFAM" id="SSF53448">
    <property type="entry name" value="Nucleotide-diphospho-sugar transferases"/>
    <property type="match status" value="1"/>
</dbReference>
<dbReference type="EC" id="2.7.7.60" evidence="4"/>
<accession>A0A1U7NEF2</accession>
<dbReference type="InterPro" id="IPR018294">
    <property type="entry name" value="ISPD_synthase_CS"/>
</dbReference>
<gene>
    <name evidence="9" type="ORF">BO222_09325</name>
</gene>
<dbReference type="RefSeq" id="WP_075820476.1">
    <property type="nucleotide sequence ID" value="NZ_CAJUTZ010000006.1"/>
</dbReference>
<dbReference type="PANTHER" id="PTHR32125:SF4">
    <property type="entry name" value="2-C-METHYL-D-ERYTHRITOL 4-PHOSPHATE CYTIDYLYLTRANSFERASE, CHLOROPLASTIC"/>
    <property type="match status" value="1"/>
</dbReference>
<dbReference type="GeneID" id="82203363"/>
<proteinExistence type="inferred from homology"/>
<comment type="catalytic activity">
    <reaction evidence="1">
        <text>2-C-methyl-D-erythritol 4-phosphate + CTP + H(+) = 4-CDP-2-C-methyl-D-erythritol + diphosphate</text>
        <dbReference type="Rhea" id="RHEA:13429"/>
        <dbReference type="ChEBI" id="CHEBI:15378"/>
        <dbReference type="ChEBI" id="CHEBI:33019"/>
        <dbReference type="ChEBI" id="CHEBI:37563"/>
        <dbReference type="ChEBI" id="CHEBI:57823"/>
        <dbReference type="ChEBI" id="CHEBI:58262"/>
        <dbReference type="EC" id="2.7.7.60"/>
    </reaction>
</comment>
<evidence type="ECO:0000256" key="8">
    <source>
        <dbReference type="ARBA" id="ARBA00023229"/>
    </source>
</evidence>
<dbReference type="InterPro" id="IPR029044">
    <property type="entry name" value="Nucleotide-diphossugar_trans"/>
</dbReference>